<feature type="transmembrane region" description="Helical" evidence="6">
    <location>
        <begin position="184"/>
        <end position="206"/>
    </location>
</feature>
<feature type="domain" description="ABC-2 type transporter transmembrane" evidence="7">
    <location>
        <begin position="21"/>
        <end position="370"/>
    </location>
</feature>
<dbReference type="GO" id="GO:0005886">
    <property type="term" value="C:plasma membrane"/>
    <property type="evidence" value="ECO:0007669"/>
    <property type="project" value="UniProtKB-SubCell"/>
</dbReference>
<evidence type="ECO:0000259" key="7">
    <source>
        <dbReference type="Pfam" id="PF12698"/>
    </source>
</evidence>
<keyword evidence="5 6" id="KW-0472">Membrane</keyword>
<dbReference type="PANTHER" id="PTHR30294:SF46">
    <property type="entry name" value="ABC TRANSPORTER PERMEASE"/>
    <property type="match status" value="1"/>
</dbReference>
<evidence type="ECO:0000313" key="8">
    <source>
        <dbReference type="EMBL" id="REA64226.1"/>
    </source>
</evidence>
<evidence type="ECO:0000256" key="2">
    <source>
        <dbReference type="ARBA" id="ARBA00022475"/>
    </source>
</evidence>
<gene>
    <name evidence="8" type="ORF">DSL64_01335</name>
</gene>
<proteinExistence type="predicted"/>
<feature type="transmembrane region" description="Helical" evidence="6">
    <location>
        <begin position="354"/>
        <end position="373"/>
    </location>
</feature>
<keyword evidence="2" id="KW-1003">Cell membrane</keyword>
<comment type="subcellular location">
    <subcellularLocation>
        <location evidence="1">Cell membrane</location>
        <topology evidence="1">Multi-pass membrane protein</topology>
    </subcellularLocation>
</comment>
<evidence type="ECO:0000256" key="6">
    <source>
        <dbReference type="SAM" id="Phobius"/>
    </source>
</evidence>
<keyword evidence="3 6" id="KW-0812">Transmembrane</keyword>
<keyword evidence="4 6" id="KW-1133">Transmembrane helix</keyword>
<reference evidence="8 9" key="1">
    <citation type="submission" date="2018-07" db="EMBL/GenBank/DDBJ databases">
        <title>Dyadobacter roseus sp. nov., isolated from rose rhizosphere soil.</title>
        <authorList>
            <person name="Chen L."/>
        </authorList>
    </citation>
    <scope>NUCLEOTIDE SEQUENCE [LARGE SCALE GENOMIC DNA]</scope>
    <source>
        <strain evidence="8 9">RS19</strain>
    </source>
</reference>
<evidence type="ECO:0000256" key="4">
    <source>
        <dbReference type="ARBA" id="ARBA00022989"/>
    </source>
</evidence>
<dbReference type="EMBL" id="QNUL01000001">
    <property type="protein sequence ID" value="REA64226.1"/>
    <property type="molecule type" value="Genomic_DNA"/>
</dbReference>
<keyword evidence="9" id="KW-1185">Reference proteome</keyword>
<dbReference type="AlphaFoldDB" id="A0A3D8YHC4"/>
<comment type="caution">
    <text evidence="8">The sequence shown here is derived from an EMBL/GenBank/DDBJ whole genome shotgun (WGS) entry which is preliminary data.</text>
</comment>
<dbReference type="GO" id="GO:0140359">
    <property type="term" value="F:ABC-type transporter activity"/>
    <property type="evidence" value="ECO:0007669"/>
    <property type="project" value="InterPro"/>
</dbReference>
<organism evidence="8 9">
    <name type="scientific">Dyadobacter luteus</name>
    <dbReference type="NCBI Taxonomy" id="2259619"/>
    <lineage>
        <taxon>Bacteria</taxon>
        <taxon>Pseudomonadati</taxon>
        <taxon>Bacteroidota</taxon>
        <taxon>Cytophagia</taxon>
        <taxon>Cytophagales</taxon>
        <taxon>Spirosomataceae</taxon>
        <taxon>Dyadobacter</taxon>
    </lineage>
</organism>
<evidence type="ECO:0000256" key="3">
    <source>
        <dbReference type="ARBA" id="ARBA00022692"/>
    </source>
</evidence>
<dbReference type="InterPro" id="IPR051449">
    <property type="entry name" value="ABC-2_transporter_component"/>
</dbReference>
<dbReference type="InterPro" id="IPR013525">
    <property type="entry name" value="ABC2_TM"/>
</dbReference>
<feature type="transmembrane region" description="Helical" evidence="6">
    <location>
        <begin position="263"/>
        <end position="288"/>
    </location>
</feature>
<protein>
    <submittedName>
        <fullName evidence="8">ABC transporter permease</fullName>
    </submittedName>
</protein>
<dbReference type="Gene3D" id="3.40.1710.10">
    <property type="entry name" value="abc type-2 transporter like domain"/>
    <property type="match status" value="1"/>
</dbReference>
<sequence length="392" mass="43763">MKTFKELVQREFRLFFANRTLLSVMIFAPIIYAVLIGFVYKEGKVTELPVIVVDQDNSPLSNKLTDMIEDSERLHIKQIKRENTGTQEDLLNSQAVLVVTIPERFEADVLQKRYPEVNTFINTANLLTANMASQGIQSVLGTFSAGIEIQGLMKKGVPQAATQYEPFKSNYIRLFNPTGNYFTFMWPAVLAVVLQQVLLLAFAVSFASELQNRTFQTELMSYTRNSVLAIFVKALPIWLLTIGVLGFYYVMHGVFHAPMPVSLQPFVITTSMFVLAITFMGILFSVVIPDALKATQILMMFSTPAFLIGGFSWPLSSMPEGVQFIANLIPLTPFLNAHKILLIEQGSLQNVLPFVKHLGIQIIAYGVLAIAALQYKMKVWSKAETGVVSVEG</sequence>
<feature type="transmembrane region" description="Helical" evidence="6">
    <location>
        <begin position="297"/>
        <end position="315"/>
    </location>
</feature>
<dbReference type="Pfam" id="PF12698">
    <property type="entry name" value="ABC2_membrane_3"/>
    <property type="match status" value="1"/>
</dbReference>
<accession>A0A3D8YHC4</accession>
<evidence type="ECO:0000313" key="9">
    <source>
        <dbReference type="Proteomes" id="UP000256373"/>
    </source>
</evidence>
<evidence type="ECO:0000256" key="1">
    <source>
        <dbReference type="ARBA" id="ARBA00004651"/>
    </source>
</evidence>
<dbReference type="OrthoDB" id="9811522at2"/>
<dbReference type="Proteomes" id="UP000256373">
    <property type="component" value="Unassembled WGS sequence"/>
</dbReference>
<dbReference type="PANTHER" id="PTHR30294">
    <property type="entry name" value="MEMBRANE COMPONENT OF ABC TRANSPORTER YHHJ-RELATED"/>
    <property type="match status" value="1"/>
</dbReference>
<feature type="transmembrane region" description="Helical" evidence="6">
    <location>
        <begin position="21"/>
        <end position="40"/>
    </location>
</feature>
<evidence type="ECO:0000256" key="5">
    <source>
        <dbReference type="ARBA" id="ARBA00023136"/>
    </source>
</evidence>
<name>A0A3D8YHC4_9BACT</name>
<feature type="transmembrane region" description="Helical" evidence="6">
    <location>
        <begin position="227"/>
        <end position="251"/>
    </location>
</feature>
<dbReference type="RefSeq" id="WP_115828834.1">
    <property type="nucleotide sequence ID" value="NZ_QNUL01000001.1"/>
</dbReference>